<keyword evidence="2" id="KW-1133">Transmembrane helix</keyword>
<gene>
    <name evidence="3" type="ORF">IV67_GL000593</name>
</gene>
<dbReference type="AlphaFoldDB" id="A0A0R2JIF8"/>
<feature type="transmembrane region" description="Helical" evidence="2">
    <location>
        <begin position="42"/>
        <end position="60"/>
    </location>
</feature>
<evidence type="ECO:0000256" key="2">
    <source>
        <dbReference type="SAM" id="Phobius"/>
    </source>
</evidence>
<evidence type="ECO:0000256" key="1">
    <source>
        <dbReference type="SAM" id="MobiDB-lite"/>
    </source>
</evidence>
<proteinExistence type="predicted"/>
<evidence type="ECO:0008006" key="5">
    <source>
        <dbReference type="Google" id="ProtNLM"/>
    </source>
</evidence>
<organism evidence="3 4">
    <name type="scientific">Weissella minor</name>
    <dbReference type="NCBI Taxonomy" id="1620"/>
    <lineage>
        <taxon>Bacteria</taxon>
        <taxon>Bacillati</taxon>
        <taxon>Bacillota</taxon>
        <taxon>Bacilli</taxon>
        <taxon>Lactobacillales</taxon>
        <taxon>Lactobacillaceae</taxon>
        <taxon>Weissella</taxon>
    </lineage>
</organism>
<feature type="transmembrane region" description="Helical" evidence="2">
    <location>
        <begin position="16"/>
        <end position="36"/>
    </location>
</feature>
<sequence length="298" mass="31756">MAKGARTEKVDRGSEHIVLPIIALVFGVIGLVISWVPIINNAAFFFGLIGLILGIISLIVNRKNVKTISIIGTVIATAGMAIVLFTQYHYSNALDKATSELSSAVNTDDDSDSSATDKSKSDDSSSSKPMPTGEDTTLSSGNWEVGKDIKPGIYVLTAPSGSGNVDSDPKNYENPSINIILGSGEEDHETTKYRAYLNDGDQINISGLDTVNFETDKPLNNTSNDQYISGQYKVGTDIKPGRYKISAVSGSGNLITDGSVNEILSTEPDDGEVASTTVNLKNGEVLNSDVQMIQLEEQ</sequence>
<reference evidence="3 4" key="1">
    <citation type="journal article" date="2015" name="Genome Announc.">
        <title>Expanding the biotechnology potential of lactobacilli through comparative genomics of 213 strains and associated genera.</title>
        <authorList>
            <person name="Sun Z."/>
            <person name="Harris H.M."/>
            <person name="McCann A."/>
            <person name="Guo C."/>
            <person name="Argimon S."/>
            <person name="Zhang W."/>
            <person name="Yang X."/>
            <person name="Jeffery I.B."/>
            <person name="Cooney J.C."/>
            <person name="Kagawa T.F."/>
            <person name="Liu W."/>
            <person name="Song Y."/>
            <person name="Salvetti E."/>
            <person name="Wrobel A."/>
            <person name="Rasinkangas P."/>
            <person name="Parkhill J."/>
            <person name="Rea M.C."/>
            <person name="O'Sullivan O."/>
            <person name="Ritari J."/>
            <person name="Douillard F.P."/>
            <person name="Paul Ross R."/>
            <person name="Yang R."/>
            <person name="Briner A.E."/>
            <person name="Felis G.E."/>
            <person name="de Vos W.M."/>
            <person name="Barrangou R."/>
            <person name="Klaenhammer T.R."/>
            <person name="Caufield P.W."/>
            <person name="Cui Y."/>
            <person name="Zhang H."/>
            <person name="O'Toole P.W."/>
        </authorList>
    </citation>
    <scope>NUCLEOTIDE SEQUENCE [LARGE SCALE GENOMIC DNA]</scope>
    <source>
        <strain evidence="3 4">DSM 20014</strain>
    </source>
</reference>
<comment type="caution">
    <text evidence="3">The sequence shown here is derived from an EMBL/GenBank/DDBJ whole genome shotgun (WGS) entry which is preliminary data.</text>
</comment>
<keyword evidence="4" id="KW-1185">Reference proteome</keyword>
<name>A0A0R2JIF8_9LACO</name>
<evidence type="ECO:0000313" key="4">
    <source>
        <dbReference type="Proteomes" id="UP000051673"/>
    </source>
</evidence>
<dbReference type="OrthoDB" id="1650483at2"/>
<dbReference type="Proteomes" id="UP000051673">
    <property type="component" value="Unassembled WGS sequence"/>
</dbReference>
<feature type="region of interest" description="Disordered" evidence="1">
    <location>
        <begin position="104"/>
        <end position="144"/>
    </location>
</feature>
<accession>A0A0R2JIF8</accession>
<feature type="compositionally biased region" description="Basic and acidic residues" evidence="1">
    <location>
        <begin position="115"/>
        <end position="125"/>
    </location>
</feature>
<keyword evidence="2" id="KW-0472">Membrane</keyword>
<protein>
    <recommendedName>
        <fullName evidence="5">Integral membrane protein</fullName>
    </recommendedName>
</protein>
<dbReference type="PATRIC" id="fig|1620.3.peg.600"/>
<dbReference type="EMBL" id="JQCD01000024">
    <property type="protein sequence ID" value="KRN77080.1"/>
    <property type="molecule type" value="Genomic_DNA"/>
</dbReference>
<feature type="transmembrane region" description="Helical" evidence="2">
    <location>
        <begin position="67"/>
        <end position="90"/>
    </location>
</feature>
<dbReference type="RefSeq" id="WP_057788021.1">
    <property type="nucleotide sequence ID" value="NZ_JQCD01000024.1"/>
</dbReference>
<keyword evidence="2" id="KW-0812">Transmembrane</keyword>
<evidence type="ECO:0000313" key="3">
    <source>
        <dbReference type="EMBL" id="KRN77080.1"/>
    </source>
</evidence>